<feature type="region of interest" description="Disordered" evidence="1">
    <location>
        <begin position="1"/>
        <end position="42"/>
    </location>
</feature>
<dbReference type="Gene3D" id="3.40.50.150">
    <property type="entry name" value="Vaccinia Virus protein VP39"/>
    <property type="match status" value="1"/>
</dbReference>
<feature type="transmembrane region" description="Helical" evidence="2">
    <location>
        <begin position="220"/>
        <end position="238"/>
    </location>
</feature>
<gene>
    <name evidence="4" type="ORF">MONBRDRAFT_36263</name>
</gene>
<dbReference type="Pfam" id="PF08242">
    <property type="entry name" value="Methyltransf_12"/>
    <property type="match status" value="1"/>
</dbReference>
<dbReference type="InterPro" id="IPR013217">
    <property type="entry name" value="Methyltransf_12"/>
</dbReference>
<dbReference type="PANTHER" id="PTHR47473">
    <property type="entry name" value="BTA1P"/>
    <property type="match status" value="1"/>
</dbReference>
<evidence type="ECO:0000256" key="1">
    <source>
        <dbReference type="SAM" id="MobiDB-lite"/>
    </source>
</evidence>
<keyword evidence="2" id="KW-1133">Transmembrane helix</keyword>
<name>A9UU62_MONBE</name>
<dbReference type="PANTHER" id="PTHR47473:SF1">
    <property type="entry name" value="METHYLTRANSFERASE DOMAIN-CONTAINING PROTEIN"/>
    <property type="match status" value="1"/>
</dbReference>
<organism evidence="4 5">
    <name type="scientific">Monosiga brevicollis</name>
    <name type="common">Choanoflagellate</name>
    <dbReference type="NCBI Taxonomy" id="81824"/>
    <lineage>
        <taxon>Eukaryota</taxon>
        <taxon>Choanoflagellata</taxon>
        <taxon>Craspedida</taxon>
        <taxon>Salpingoecidae</taxon>
        <taxon>Monosiga</taxon>
    </lineage>
</organism>
<keyword evidence="2" id="KW-0812">Transmembrane</keyword>
<feature type="compositionally biased region" description="Acidic residues" evidence="1">
    <location>
        <begin position="773"/>
        <end position="782"/>
    </location>
</feature>
<dbReference type="CDD" id="cd02440">
    <property type="entry name" value="AdoMet_MTases"/>
    <property type="match status" value="1"/>
</dbReference>
<evidence type="ECO:0000259" key="3">
    <source>
        <dbReference type="Pfam" id="PF08242"/>
    </source>
</evidence>
<dbReference type="InterPro" id="IPR029063">
    <property type="entry name" value="SAM-dependent_MTases_sf"/>
</dbReference>
<dbReference type="Proteomes" id="UP000001357">
    <property type="component" value="Unassembled WGS sequence"/>
</dbReference>
<dbReference type="RefSeq" id="XP_001744034.1">
    <property type="nucleotide sequence ID" value="XM_001743982.1"/>
</dbReference>
<dbReference type="InterPro" id="IPR021829">
    <property type="entry name" value="DUF3419"/>
</dbReference>
<feature type="domain" description="Methyltransferase type 12" evidence="3">
    <location>
        <begin position="561"/>
        <end position="668"/>
    </location>
</feature>
<dbReference type="InParanoid" id="A9UU62"/>
<dbReference type="EMBL" id="CH991545">
    <property type="protein sequence ID" value="EDQ91612.1"/>
    <property type="molecule type" value="Genomic_DNA"/>
</dbReference>
<feature type="region of interest" description="Disordered" evidence="1">
    <location>
        <begin position="770"/>
        <end position="809"/>
    </location>
</feature>
<feature type="transmembrane region" description="Helical" evidence="2">
    <location>
        <begin position="57"/>
        <end position="83"/>
    </location>
</feature>
<dbReference type="AlphaFoldDB" id="A9UU62"/>
<protein>
    <recommendedName>
        <fullName evidence="3">Methyltransferase type 12 domain-containing protein</fullName>
    </recommendedName>
</protein>
<evidence type="ECO:0000313" key="5">
    <source>
        <dbReference type="Proteomes" id="UP000001357"/>
    </source>
</evidence>
<evidence type="ECO:0000256" key="2">
    <source>
        <dbReference type="SAM" id="Phobius"/>
    </source>
</evidence>
<dbReference type="Pfam" id="PF11899">
    <property type="entry name" value="DUF3419"/>
    <property type="match status" value="1"/>
</dbReference>
<dbReference type="eggNOG" id="ENOG502QQCH">
    <property type="taxonomic scope" value="Eukaryota"/>
</dbReference>
<keyword evidence="5" id="KW-1185">Reference proteome</keyword>
<reference evidence="4 5" key="1">
    <citation type="journal article" date="2008" name="Nature">
        <title>The genome of the choanoflagellate Monosiga brevicollis and the origin of metazoans.</title>
        <authorList>
            <consortium name="JGI Sequencing"/>
            <person name="King N."/>
            <person name="Westbrook M.J."/>
            <person name="Young S.L."/>
            <person name="Kuo A."/>
            <person name="Abedin M."/>
            <person name="Chapman J."/>
            <person name="Fairclough S."/>
            <person name="Hellsten U."/>
            <person name="Isogai Y."/>
            <person name="Letunic I."/>
            <person name="Marr M."/>
            <person name="Pincus D."/>
            <person name="Putnam N."/>
            <person name="Rokas A."/>
            <person name="Wright K.J."/>
            <person name="Zuzow R."/>
            <person name="Dirks W."/>
            <person name="Good M."/>
            <person name="Goodstein D."/>
            <person name="Lemons D."/>
            <person name="Li W."/>
            <person name="Lyons J.B."/>
            <person name="Morris A."/>
            <person name="Nichols S."/>
            <person name="Richter D.J."/>
            <person name="Salamov A."/>
            <person name="Bork P."/>
            <person name="Lim W.A."/>
            <person name="Manning G."/>
            <person name="Miller W.T."/>
            <person name="McGinnis W."/>
            <person name="Shapiro H."/>
            <person name="Tjian R."/>
            <person name="Grigoriev I.V."/>
            <person name="Rokhsar D."/>
        </authorList>
    </citation>
    <scope>NUCLEOTIDE SEQUENCE [LARGE SCALE GENOMIC DNA]</scope>
    <source>
        <strain evidence="5">MX1 / ATCC 50154</strain>
    </source>
</reference>
<proteinExistence type="predicted"/>
<dbReference type="GeneID" id="5889150"/>
<sequence>MANSDMDMTKLGNGPRARRTSRGLERSRAHLRQHRSRTGSEEEKQNINTLSWVKFSLLLAFDVTMIGINTCIWTLASVFLFCFSKCHDWLLMKLVGVNYLYNVSWEDPRVDRTALKLHEGDHVLTIASAGDNVLDFIIDGAKVTAVDLNACQLALCSLKRAAILELNHDEFFRIFAKQDMDLLRNKYHLLKKHMDANAIKFWDSKLPSFSGFMYSGSSGWLAFFLFRVLFPVTGFSWIRAALVEGVSQDDFRRRVKNHEARLEWLAWIADSVLMPIFAPLAGVPEAQLNLGMSREGNVHTIMERVFLNTDLVEDNYFFYGYIVGEYSERCCPRYLKAEHFSTLKRAMAGGKLILYHGTLADRLRLDAQVAKPPSYTAAIMLDHLDWMDDMMVNEELSLLWPLLNNDTGRVLWRSFSDEPHRAALKHLSAEKVDNGSGDRTGMYWGVWVAGKNTCGNHPELTSPGLFWQEQQPMSLVDKVVTGAKIVTFPVLSPVLSMASNAAARLTGVSKEDLTNNAHAKKIEAFYASQADAYDAFRENFLHARVHLATCLPLPPGELTWVDVGAGTARNLEFFPVDTLKRRFKKIYILDISASLLDVARRRVEAAGLSDVVELVLADFTDLSDKGKSALPAPGSVDLVTFSYSLSMIPDKRSALQQATRLLAPGGSLGIADFFYRNDSDTYKDKPVSKWISHVYDLGCKLWFRQDGVHLLSNDVLDTLNDSTELTCAERFRGSVPLLPILNPWHGIHITRKLSAKDREVFTDSAASSVASIVEEEEEENSLDAESKPKPMNGHATGKGKGKGKKNKSK</sequence>
<dbReference type="STRING" id="81824.A9UU62"/>
<evidence type="ECO:0000313" key="4">
    <source>
        <dbReference type="EMBL" id="EDQ91612.1"/>
    </source>
</evidence>
<dbReference type="SUPFAM" id="SSF53335">
    <property type="entry name" value="S-adenosyl-L-methionine-dependent methyltransferases"/>
    <property type="match status" value="1"/>
</dbReference>
<dbReference type="OMA" id="WYLTLYS"/>
<dbReference type="KEGG" id="mbr:MONBRDRAFT_36263"/>
<accession>A9UU62</accession>
<keyword evidence="2" id="KW-0472">Membrane</keyword>
<feature type="compositionally biased region" description="Basic residues" evidence="1">
    <location>
        <begin position="797"/>
        <end position="809"/>
    </location>
</feature>